<accession>A0ABQ6CPY3</accession>
<dbReference type="InterPro" id="IPR000669">
    <property type="entry name" value="Mannitol_DH"/>
</dbReference>
<dbReference type="Gene3D" id="3.40.50.720">
    <property type="entry name" value="NAD(P)-binding Rossmann-like Domain"/>
    <property type="match status" value="1"/>
</dbReference>
<keyword evidence="5" id="KW-1185">Reference proteome</keyword>
<dbReference type="InterPro" id="IPR013328">
    <property type="entry name" value="6PGD_dom2"/>
</dbReference>
<dbReference type="InterPro" id="IPR013118">
    <property type="entry name" value="Mannitol_DH_C"/>
</dbReference>
<evidence type="ECO:0000256" key="1">
    <source>
        <dbReference type="ARBA" id="ARBA00023002"/>
    </source>
</evidence>
<dbReference type="Gene3D" id="1.10.1040.10">
    <property type="entry name" value="N-(1-d-carboxylethyl)-l-norvaline Dehydrogenase, domain 2"/>
    <property type="match status" value="1"/>
</dbReference>
<dbReference type="InterPro" id="IPR013131">
    <property type="entry name" value="Mannitol_DH_N"/>
</dbReference>
<dbReference type="InterPro" id="IPR050988">
    <property type="entry name" value="Mannitol_DH/Oxidoreductase"/>
</dbReference>
<feature type="domain" description="Mannitol dehydrogenase N-terminal" evidence="2">
    <location>
        <begin position="13"/>
        <end position="234"/>
    </location>
</feature>
<feature type="domain" description="Mannitol dehydrogenase C-terminal" evidence="3">
    <location>
        <begin position="243"/>
        <end position="428"/>
    </location>
</feature>
<sequence length="446" mass="48391">MAIYLDKLFATGHGLDWGIVGAGVLAANVTMRENLRVQDWLTTVVELDPTALTARVACSMIDFLPIDLAAIMAALVDPRIRIVSLTITEGGYYLDAATGGLAVDHPEIRADAENPEAPKTIFGLMIKALAARKAAGIPPFSVLSCDNLPGNGNLTRQTVTTLARLSDPVIADWIEADVAFPNSMVDCITPATTVRERTLVEERFGVVDLAPVVCEPFRQWVIEDRFPSGRPALESVGVEFVEDVAGYELMKLRILNAGHAAICYASALLGHHFVHDAMADPDILGWLRALQVREAIPTLKPLAGVDYTAYLDKVIARFANPEIGDTIPRLAQGGSDRQPKFILPTLQDALDAGGAIDGLALEIALWCRYCMGADEAGRPIKLEDTRAAELMRLATNAVERPKAFLQNPEVFGRLGEDPRFADAFNHWLGRLLEVGVRATLQNYVSG</sequence>
<dbReference type="Proteomes" id="UP001156882">
    <property type="component" value="Unassembled WGS sequence"/>
</dbReference>
<name>A0ABQ6CPY3_9HYPH</name>
<dbReference type="SUPFAM" id="SSF51735">
    <property type="entry name" value="NAD(P)-binding Rossmann-fold domains"/>
    <property type="match status" value="1"/>
</dbReference>
<comment type="caution">
    <text evidence="4">The sequence shown here is derived from an EMBL/GenBank/DDBJ whole genome shotgun (WGS) entry which is preliminary data.</text>
</comment>
<dbReference type="Pfam" id="PF01232">
    <property type="entry name" value="Mannitol_dh"/>
    <property type="match status" value="1"/>
</dbReference>
<dbReference type="SUPFAM" id="SSF48179">
    <property type="entry name" value="6-phosphogluconate dehydrogenase C-terminal domain-like"/>
    <property type="match status" value="1"/>
</dbReference>
<evidence type="ECO:0000259" key="2">
    <source>
        <dbReference type="Pfam" id="PF01232"/>
    </source>
</evidence>
<proteinExistence type="predicted"/>
<protein>
    <submittedName>
        <fullName evidence="4">Mannitol 2-dehydrogenase</fullName>
    </submittedName>
</protein>
<dbReference type="EMBL" id="BSPC01000063">
    <property type="protein sequence ID" value="GLS22383.1"/>
    <property type="molecule type" value="Genomic_DNA"/>
</dbReference>
<organism evidence="4 5">
    <name type="scientific">Labrys miyagiensis</name>
    <dbReference type="NCBI Taxonomy" id="346912"/>
    <lineage>
        <taxon>Bacteria</taxon>
        <taxon>Pseudomonadati</taxon>
        <taxon>Pseudomonadota</taxon>
        <taxon>Alphaproteobacteria</taxon>
        <taxon>Hyphomicrobiales</taxon>
        <taxon>Xanthobacteraceae</taxon>
        <taxon>Labrys</taxon>
    </lineage>
</organism>
<gene>
    <name evidence="4" type="ORF">GCM10007874_54010</name>
</gene>
<dbReference type="PANTHER" id="PTHR43362:SF1">
    <property type="entry name" value="MANNITOL DEHYDROGENASE 2-RELATED"/>
    <property type="match status" value="1"/>
</dbReference>
<evidence type="ECO:0000259" key="3">
    <source>
        <dbReference type="Pfam" id="PF08125"/>
    </source>
</evidence>
<keyword evidence="1" id="KW-0560">Oxidoreductase</keyword>
<dbReference type="PANTHER" id="PTHR43362">
    <property type="entry name" value="MANNITOL DEHYDROGENASE DSF1-RELATED"/>
    <property type="match status" value="1"/>
</dbReference>
<dbReference type="Pfam" id="PF08125">
    <property type="entry name" value="Mannitol_dh_C"/>
    <property type="match status" value="1"/>
</dbReference>
<evidence type="ECO:0000313" key="5">
    <source>
        <dbReference type="Proteomes" id="UP001156882"/>
    </source>
</evidence>
<dbReference type="InterPro" id="IPR008927">
    <property type="entry name" value="6-PGluconate_DH-like_C_sf"/>
</dbReference>
<dbReference type="InterPro" id="IPR036291">
    <property type="entry name" value="NAD(P)-bd_dom_sf"/>
</dbReference>
<dbReference type="PRINTS" id="PR00084">
    <property type="entry name" value="MTLDHDRGNASE"/>
</dbReference>
<reference evidence="5" key="1">
    <citation type="journal article" date="2019" name="Int. J. Syst. Evol. Microbiol.">
        <title>The Global Catalogue of Microorganisms (GCM) 10K type strain sequencing project: providing services to taxonomists for standard genome sequencing and annotation.</title>
        <authorList>
            <consortium name="The Broad Institute Genomics Platform"/>
            <consortium name="The Broad Institute Genome Sequencing Center for Infectious Disease"/>
            <person name="Wu L."/>
            <person name="Ma J."/>
        </authorList>
    </citation>
    <scope>NUCLEOTIDE SEQUENCE [LARGE SCALE GENOMIC DNA]</scope>
    <source>
        <strain evidence="5">NBRC 101365</strain>
    </source>
</reference>
<evidence type="ECO:0000313" key="4">
    <source>
        <dbReference type="EMBL" id="GLS22383.1"/>
    </source>
</evidence>